<dbReference type="SUPFAM" id="SSF56436">
    <property type="entry name" value="C-type lectin-like"/>
    <property type="match status" value="1"/>
</dbReference>
<evidence type="ECO:0000259" key="2">
    <source>
        <dbReference type="Pfam" id="PF03781"/>
    </source>
</evidence>
<evidence type="ECO:0000313" key="4">
    <source>
        <dbReference type="Proteomes" id="UP001597351"/>
    </source>
</evidence>
<dbReference type="InterPro" id="IPR051043">
    <property type="entry name" value="Sulfatase_Mod_Factor_Kinase"/>
</dbReference>
<feature type="domain" description="Sulfatase-modifying factor enzyme-like" evidence="2">
    <location>
        <begin position="31"/>
        <end position="310"/>
    </location>
</feature>
<dbReference type="Pfam" id="PF03781">
    <property type="entry name" value="FGE-sulfatase"/>
    <property type="match status" value="1"/>
</dbReference>
<comment type="caution">
    <text evidence="3">The sequence shown here is derived from an EMBL/GenBank/DDBJ whole genome shotgun (WGS) entry which is preliminary data.</text>
</comment>
<name>A0ABW4TN45_9ACTN</name>
<accession>A0ABW4TN45</accession>
<dbReference type="PANTHER" id="PTHR23150:SF19">
    <property type="entry name" value="FORMYLGLYCINE-GENERATING ENZYME"/>
    <property type="match status" value="1"/>
</dbReference>
<organism evidence="3 4">
    <name type="scientific">Nocardioides aestuarii</name>
    <dbReference type="NCBI Taxonomy" id="252231"/>
    <lineage>
        <taxon>Bacteria</taxon>
        <taxon>Bacillati</taxon>
        <taxon>Actinomycetota</taxon>
        <taxon>Actinomycetes</taxon>
        <taxon>Propionibacteriales</taxon>
        <taxon>Nocardioidaceae</taxon>
        <taxon>Nocardioides</taxon>
    </lineage>
</organism>
<dbReference type="EMBL" id="JBHUGD010000003">
    <property type="protein sequence ID" value="MFD1947328.1"/>
    <property type="molecule type" value="Genomic_DNA"/>
</dbReference>
<evidence type="ECO:0000256" key="1">
    <source>
        <dbReference type="SAM" id="MobiDB-lite"/>
    </source>
</evidence>
<dbReference type="InterPro" id="IPR042095">
    <property type="entry name" value="SUMF_sf"/>
</dbReference>
<sequence>MSPSCCGPAREPTERPAPGAGAAAPGPDADAPALVEVPAGTFTMGTDDPRGYAEDGEGPAHEVELAAYAIGVHTVTNDQFARFVEKTGHVTTAERFGDSFVFAGLLPDDFPPTRAVAAAPWWRQVAGASWRAPEGPGSTLDDRLDHPVVHVSWDDARAFCAWSGTRLPTEAEWERAARGGVEDLHFPWGAEREPCGEHRMNVWQGSFPQHDTAEDGWAGTCPVGTFPPNDLGLHEVTGNVWEWCADWFDPGYYARSPRVAPTGPGEGTSRVMRGGSYLCHDSYCWRYRVDARSSNTPDSTTGNLGFRVAR</sequence>
<dbReference type="PANTHER" id="PTHR23150">
    <property type="entry name" value="SULFATASE MODIFYING FACTOR 1, 2"/>
    <property type="match status" value="1"/>
</dbReference>
<proteinExistence type="predicted"/>
<gene>
    <name evidence="3" type="ORF">ACFSDE_11040</name>
</gene>
<protein>
    <submittedName>
        <fullName evidence="3">Formylglycine-generating enzyme family protein</fullName>
    </submittedName>
</protein>
<feature type="compositionally biased region" description="Low complexity" evidence="1">
    <location>
        <begin position="16"/>
        <end position="33"/>
    </location>
</feature>
<feature type="region of interest" description="Disordered" evidence="1">
    <location>
        <begin position="1"/>
        <end position="33"/>
    </location>
</feature>
<dbReference type="Gene3D" id="3.90.1580.10">
    <property type="entry name" value="paralog of FGE (formylglycine-generating enzyme)"/>
    <property type="match status" value="1"/>
</dbReference>
<dbReference type="RefSeq" id="WP_343918320.1">
    <property type="nucleotide sequence ID" value="NZ_BAAAJT010000002.1"/>
</dbReference>
<keyword evidence="4" id="KW-1185">Reference proteome</keyword>
<reference evidence="4" key="1">
    <citation type="journal article" date="2019" name="Int. J. Syst. Evol. Microbiol.">
        <title>The Global Catalogue of Microorganisms (GCM) 10K type strain sequencing project: providing services to taxonomists for standard genome sequencing and annotation.</title>
        <authorList>
            <consortium name="The Broad Institute Genomics Platform"/>
            <consortium name="The Broad Institute Genome Sequencing Center for Infectious Disease"/>
            <person name="Wu L."/>
            <person name="Ma J."/>
        </authorList>
    </citation>
    <scope>NUCLEOTIDE SEQUENCE [LARGE SCALE GENOMIC DNA]</scope>
    <source>
        <strain evidence="4">CGMCC 1.12477</strain>
    </source>
</reference>
<dbReference type="InterPro" id="IPR005532">
    <property type="entry name" value="SUMF_dom"/>
</dbReference>
<dbReference type="InterPro" id="IPR016187">
    <property type="entry name" value="CTDL_fold"/>
</dbReference>
<dbReference type="Proteomes" id="UP001597351">
    <property type="component" value="Unassembled WGS sequence"/>
</dbReference>
<evidence type="ECO:0000313" key="3">
    <source>
        <dbReference type="EMBL" id="MFD1947328.1"/>
    </source>
</evidence>